<accession>A0A1J8R1K4</accession>
<keyword evidence="3" id="KW-1185">Reference proteome</keyword>
<sequence>MPLMNFEGLDRLVSVMEVGSEYEAHGHRAIYDHISAKVENDSAFADGEPHPSVIFYAIRNILRPSFIFGQIPDLLDLLAMVDTFRRHAVNVSSVALSWQEYYSKEPSPDMRLLTKHELKRIERYVAKGEDDRLLYILLIKNLCLLHVYYLVTAPESITLARHLNDYFPGCFSNNDRPSRVLFHSGLSDGEKRMMEEAYQECKEWLIEVDRWQEEREELLATSTAEQDATFQQDFREKFPPPLPPEELVSDLDEYLKIVEGMIYKLENYFPSDNLKVQEE</sequence>
<dbReference type="Proteomes" id="UP000183567">
    <property type="component" value="Unassembled WGS sequence"/>
</dbReference>
<dbReference type="AlphaFoldDB" id="A0A1J8R1K4"/>
<evidence type="ECO:0000256" key="1">
    <source>
        <dbReference type="SAM" id="Coils"/>
    </source>
</evidence>
<proteinExistence type="predicted"/>
<dbReference type="OrthoDB" id="3244206at2759"/>
<reference evidence="2 3" key="1">
    <citation type="submission" date="2016-03" db="EMBL/GenBank/DDBJ databases">
        <title>Comparative genomics of the ectomycorrhizal sister species Rhizopogon vinicolor and Rhizopogon vesiculosus (Basidiomycota: Boletales) reveals a divergence of the mating type B locus.</title>
        <authorList>
            <person name="Mujic A.B."/>
            <person name="Kuo A."/>
            <person name="Tritt A."/>
            <person name="Lipzen A."/>
            <person name="Chen C."/>
            <person name="Johnson J."/>
            <person name="Sharma A."/>
            <person name="Barry K."/>
            <person name="Grigoriev I.V."/>
            <person name="Spatafora J.W."/>
        </authorList>
    </citation>
    <scope>NUCLEOTIDE SEQUENCE [LARGE SCALE GENOMIC DNA]</scope>
    <source>
        <strain evidence="2 3">AM-OR11-056</strain>
    </source>
</reference>
<gene>
    <name evidence="2" type="ORF">AZE42_06586</name>
</gene>
<organism evidence="2 3">
    <name type="scientific">Rhizopogon vesiculosus</name>
    <dbReference type="NCBI Taxonomy" id="180088"/>
    <lineage>
        <taxon>Eukaryota</taxon>
        <taxon>Fungi</taxon>
        <taxon>Dikarya</taxon>
        <taxon>Basidiomycota</taxon>
        <taxon>Agaricomycotina</taxon>
        <taxon>Agaricomycetes</taxon>
        <taxon>Agaricomycetidae</taxon>
        <taxon>Boletales</taxon>
        <taxon>Suillineae</taxon>
        <taxon>Rhizopogonaceae</taxon>
        <taxon>Rhizopogon</taxon>
    </lineage>
</organism>
<keyword evidence="1" id="KW-0175">Coiled coil</keyword>
<evidence type="ECO:0000313" key="2">
    <source>
        <dbReference type="EMBL" id="OJA17788.1"/>
    </source>
</evidence>
<evidence type="ECO:0000313" key="3">
    <source>
        <dbReference type="Proteomes" id="UP000183567"/>
    </source>
</evidence>
<feature type="coiled-coil region" evidence="1">
    <location>
        <begin position="194"/>
        <end position="221"/>
    </location>
</feature>
<comment type="caution">
    <text evidence="2">The sequence shown here is derived from an EMBL/GenBank/DDBJ whole genome shotgun (WGS) entry which is preliminary data.</text>
</comment>
<name>A0A1J8R1K4_9AGAM</name>
<dbReference type="EMBL" id="LVVM01001815">
    <property type="protein sequence ID" value="OJA17788.1"/>
    <property type="molecule type" value="Genomic_DNA"/>
</dbReference>
<protein>
    <submittedName>
        <fullName evidence="2">Uncharacterized protein</fullName>
    </submittedName>
</protein>